<dbReference type="EMBL" id="LAZR01040185">
    <property type="protein sequence ID" value="KKL15128.1"/>
    <property type="molecule type" value="Genomic_DNA"/>
</dbReference>
<dbReference type="AlphaFoldDB" id="A0A0F9DTA5"/>
<comment type="caution">
    <text evidence="1">The sequence shown here is derived from an EMBL/GenBank/DDBJ whole genome shotgun (WGS) entry which is preliminary data.</text>
</comment>
<protein>
    <submittedName>
        <fullName evidence="1">Uncharacterized protein</fullName>
    </submittedName>
</protein>
<reference evidence="1" key="1">
    <citation type="journal article" date="2015" name="Nature">
        <title>Complex archaea that bridge the gap between prokaryotes and eukaryotes.</title>
        <authorList>
            <person name="Spang A."/>
            <person name="Saw J.H."/>
            <person name="Jorgensen S.L."/>
            <person name="Zaremba-Niedzwiedzka K."/>
            <person name="Martijn J."/>
            <person name="Lind A.E."/>
            <person name="van Eijk R."/>
            <person name="Schleper C."/>
            <person name="Guy L."/>
            <person name="Ettema T.J."/>
        </authorList>
    </citation>
    <scope>NUCLEOTIDE SEQUENCE</scope>
</reference>
<name>A0A0F9DTA5_9ZZZZ</name>
<organism evidence="1">
    <name type="scientific">marine sediment metagenome</name>
    <dbReference type="NCBI Taxonomy" id="412755"/>
    <lineage>
        <taxon>unclassified sequences</taxon>
        <taxon>metagenomes</taxon>
        <taxon>ecological metagenomes</taxon>
    </lineage>
</organism>
<accession>A0A0F9DTA5</accession>
<sequence>MPRLRFWTALFAVLILQLGLHTYELASPFEQDQ</sequence>
<feature type="non-terminal residue" evidence="1">
    <location>
        <position position="33"/>
    </location>
</feature>
<gene>
    <name evidence="1" type="ORF">LCGC14_2508720</name>
</gene>
<evidence type="ECO:0000313" key="1">
    <source>
        <dbReference type="EMBL" id="KKL15128.1"/>
    </source>
</evidence>
<proteinExistence type="predicted"/>